<proteinExistence type="predicted"/>
<evidence type="ECO:0000313" key="2">
    <source>
        <dbReference type="Proteomes" id="UP000585474"/>
    </source>
</evidence>
<accession>A0A7J0DYD4</accession>
<keyword evidence="2" id="KW-1185">Reference proteome</keyword>
<reference evidence="2" key="1">
    <citation type="submission" date="2019-07" db="EMBL/GenBank/DDBJ databases">
        <title>De Novo Assembly of kiwifruit Actinidia rufa.</title>
        <authorList>
            <person name="Sugita-Konishi S."/>
            <person name="Sato K."/>
            <person name="Mori E."/>
            <person name="Abe Y."/>
            <person name="Kisaki G."/>
            <person name="Hamano K."/>
            <person name="Suezawa K."/>
            <person name="Otani M."/>
            <person name="Fukuda T."/>
            <person name="Manabe T."/>
            <person name="Gomi K."/>
            <person name="Tabuchi M."/>
            <person name="Akimitsu K."/>
            <person name="Kataoka I."/>
        </authorList>
    </citation>
    <scope>NUCLEOTIDE SEQUENCE [LARGE SCALE GENOMIC DNA]</scope>
    <source>
        <strain evidence="2">cv. Fuchu</strain>
    </source>
</reference>
<sequence length="97" mass="10417">MGGGWLWQWDMATGGGWQWGWWGDGGRGIGSNTSTSGGWVPLAADWVVGVSEGLVGLGTNGGGLWQWDMEVGGGWQRWWWGGGVVMGVGSRGDWQQY</sequence>
<dbReference type="EMBL" id="BJWL01000440">
    <property type="protein sequence ID" value="GFS44661.1"/>
    <property type="molecule type" value="Genomic_DNA"/>
</dbReference>
<dbReference type="AlphaFoldDB" id="A0A7J0DYD4"/>
<comment type="caution">
    <text evidence="1">The sequence shown here is derived from an EMBL/GenBank/DDBJ whole genome shotgun (WGS) entry which is preliminary data.</text>
</comment>
<evidence type="ECO:0000313" key="1">
    <source>
        <dbReference type="EMBL" id="GFS44661.1"/>
    </source>
</evidence>
<gene>
    <name evidence="1" type="ORF">Acr_00g0091410</name>
</gene>
<dbReference type="Proteomes" id="UP000585474">
    <property type="component" value="Unassembled WGS sequence"/>
</dbReference>
<protein>
    <submittedName>
        <fullName evidence="1">Uncharacterized protein</fullName>
    </submittedName>
</protein>
<name>A0A7J0DYD4_9ERIC</name>
<organism evidence="1 2">
    <name type="scientific">Actinidia rufa</name>
    <dbReference type="NCBI Taxonomy" id="165716"/>
    <lineage>
        <taxon>Eukaryota</taxon>
        <taxon>Viridiplantae</taxon>
        <taxon>Streptophyta</taxon>
        <taxon>Embryophyta</taxon>
        <taxon>Tracheophyta</taxon>
        <taxon>Spermatophyta</taxon>
        <taxon>Magnoliopsida</taxon>
        <taxon>eudicotyledons</taxon>
        <taxon>Gunneridae</taxon>
        <taxon>Pentapetalae</taxon>
        <taxon>asterids</taxon>
        <taxon>Ericales</taxon>
        <taxon>Actinidiaceae</taxon>
        <taxon>Actinidia</taxon>
    </lineage>
</organism>